<dbReference type="Proteomes" id="UP000304953">
    <property type="component" value="Unassembled WGS sequence"/>
</dbReference>
<comment type="caution">
    <text evidence="1">The sequence shown here is derived from an EMBL/GenBank/DDBJ whole genome shotgun (WGS) entry which is preliminary data.</text>
</comment>
<dbReference type="EMBL" id="SRYA01000014">
    <property type="protein sequence ID" value="TGY96623.1"/>
    <property type="molecule type" value="Genomic_DNA"/>
</dbReference>
<gene>
    <name evidence="1" type="ORF">E5329_08665</name>
</gene>
<evidence type="ECO:0000313" key="1">
    <source>
        <dbReference type="EMBL" id="TGY96623.1"/>
    </source>
</evidence>
<sequence length="641" mass="74278">MEDVMDTYHDYQEFLNDLTDWGNHVWEQQTAFHPKESFSALLQKSVTSAEQGVFSPFLYLALSARLEQEELLLLAASLYTERKGELLTLSAWKLFWKNESPDFPGTELYYQSAPLLFYREQEPAKLPESLRITPRIFLFLQGFLLESQYIPGLEWYHTKGNPLPPLGRNICLYPKILHCISEIPGKKLVYLQGREGSGRKLNYAYLAAESHMDLAVISYEQLQTEHQLREIQIECLINHAMFVLELPKEEEDLTPLFHWLKEEETIFLLGTGPELPHIRSIQRQYLPFFLSAQQVLEDKNLFETLTHSYQWECEETRTDFLHRYNFLPGRMKDILELARSYALSNGTDVITGEHLRKAILQVSSHSLDKYAKKIPGFYQMDDLILPTLTKQKLFHIIERIRNRKLVYEEWGFLEKSAYGNGVSMIFAGPPGTGKTMAAQVMASELNMELYRVELPAVVDKYIGETEKKLNRIFGEAEKSMAILFFDEADVLFSKRTEIKESNDKYSNMEIAFLLQKMEEYEGVSILATNYLQNFDSAFRRRISDIINFPLPDAGLRLQMWQSMIPARLPISDEIDFDFLAGQFEISGSMIKNTLIYASFLAAETQHPLLDMELILKGLSHELEKSGKKLSRDEYGEYGHLF</sequence>
<evidence type="ECO:0000313" key="2">
    <source>
        <dbReference type="Proteomes" id="UP000304953"/>
    </source>
</evidence>
<organism evidence="1 2">
    <name type="scientific">Petralouisia muris</name>
    <dbReference type="NCBI Taxonomy" id="3032872"/>
    <lineage>
        <taxon>Bacteria</taxon>
        <taxon>Bacillati</taxon>
        <taxon>Bacillota</taxon>
        <taxon>Clostridia</taxon>
        <taxon>Lachnospirales</taxon>
        <taxon>Lachnospiraceae</taxon>
        <taxon>Petralouisia</taxon>
    </lineage>
</organism>
<accession>A0AC61RXJ0</accession>
<reference evidence="1" key="1">
    <citation type="submission" date="2019-04" db="EMBL/GenBank/DDBJ databases">
        <title>Microbes associate with the intestines of laboratory mice.</title>
        <authorList>
            <person name="Navarre W."/>
            <person name="Wong E."/>
            <person name="Huang K."/>
            <person name="Tropini C."/>
            <person name="Ng K."/>
            <person name="Yu B."/>
        </authorList>
    </citation>
    <scope>NUCLEOTIDE SEQUENCE</scope>
    <source>
        <strain evidence="1">NM01_1-7b</strain>
    </source>
</reference>
<name>A0AC61RXJ0_9FIRM</name>
<protein>
    <submittedName>
        <fullName evidence="1">ATP-binding protein</fullName>
    </submittedName>
</protein>
<keyword evidence="2" id="KW-1185">Reference proteome</keyword>
<proteinExistence type="predicted"/>
<keyword evidence="1" id="KW-0067">ATP-binding</keyword>
<keyword evidence="1" id="KW-0547">Nucleotide-binding</keyword>